<name>X1F8H6_9ZZZZ</name>
<dbReference type="SUPFAM" id="SSF49464">
    <property type="entry name" value="Carboxypeptidase regulatory domain-like"/>
    <property type="match status" value="1"/>
</dbReference>
<dbReference type="AlphaFoldDB" id="X1F8H6"/>
<dbReference type="EMBL" id="BARU01002237">
    <property type="protein sequence ID" value="GAH25694.1"/>
    <property type="molecule type" value="Genomic_DNA"/>
</dbReference>
<feature type="non-terminal residue" evidence="1">
    <location>
        <position position="134"/>
    </location>
</feature>
<proteinExistence type="predicted"/>
<protein>
    <recommendedName>
        <fullName evidence="2">PEGA domain-containing protein</fullName>
    </recommendedName>
</protein>
<evidence type="ECO:0000313" key="1">
    <source>
        <dbReference type="EMBL" id="GAH25694.1"/>
    </source>
</evidence>
<evidence type="ECO:0008006" key="2">
    <source>
        <dbReference type="Google" id="ProtNLM"/>
    </source>
</evidence>
<dbReference type="Gene3D" id="2.60.40.1120">
    <property type="entry name" value="Carboxypeptidase-like, regulatory domain"/>
    <property type="match status" value="1"/>
</dbReference>
<dbReference type="InterPro" id="IPR008969">
    <property type="entry name" value="CarboxyPept-like_regulatory"/>
</dbReference>
<gene>
    <name evidence="1" type="ORF">S03H2_05378</name>
</gene>
<dbReference type="Pfam" id="PF13620">
    <property type="entry name" value="CarboxypepD_reg"/>
    <property type="match status" value="1"/>
</dbReference>
<reference evidence="1" key="1">
    <citation type="journal article" date="2014" name="Front. Microbiol.">
        <title>High frequency of phylogenetically diverse reductive dehalogenase-homologous genes in deep subseafloor sedimentary metagenomes.</title>
        <authorList>
            <person name="Kawai M."/>
            <person name="Futagami T."/>
            <person name="Toyoda A."/>
            <person name="Takaki Y."/>
            <person name="Nishi S."/>
            <person name="Hori S."/>
            <person name="Arai W."/>
            <person name="Tsubouchi T."/>
            <person name="Morono Y."/>
            <person name="Uchiyama I."/>
            <person name="Ito T."/>
            <person name="Fujiyama A."/>
            <person name="Inagaki F."/>
            <person name="Takami H."/>
        </authorList>
    </citation>
    <scope>NUCLEOTIDE SEQUENCE</scope>
    <source>
        <strain evidence="1">Expedition CK06-06</strain>
    </source>
</reference>
<organism evidence="1">
    <name type="scientific">marine sediment metagenome</name>
    <dbReference type="NCBI Taxonomy" id="412755"/>
    <lineage>
        <taxon>unclassified sequences</taxon>
        <taxon>metagenomes</taxon>
        <taxon>ecological metagenomes</taxon>
    </lineage>
</organism>
<sequence length="134" mass="14104">MLSLKNYFKKTKKPAREPSPGMFLAICLLLILVTGCNINPTPPTPEITGSIEGNVFEPTSPVTQGMVLLSGALVSVSGTSNTALTDTSGYFKIDEIPVGEQTVTISKDGFVSLTLEDVSIIEGEITLLGGGDQE</sequence>
<accession>X1F8H6</accession>
<comment type="caution">
    <text evidence="1">The sequence shown here is derived from an EMBL/GenBank/DDBJ whole genome shotgun (WGS) entry which is preliminary data.</text>
</comment>